<gene>
    <name evidence="2" type="ORF">HYG82_20275</name>
</gene>
<accession>A0A7D5KFP1</accession>
<evidence type="ECO:0000313" key="3">
    <source>
        <dbReference type="Proteomes" id="UP000509241"/>
    </source>
</evidence>
<dbReference type="InterPro" id="IPR011856">
    <property type="entry name" value="tRNA_endonuc-like_dom_sf"/>
</dbReference>
<dbReference type="GO" id="GO:0003676">
    <property type="term" value="F:nucleic acid binding"/>
    <property type="evidence" value="ECO:0007669"/>
    <property type="project" value="InterPro"/>
</dbReference>
<protein>
    <submittedName>
        <fullName evidence="2">Uncharacterized protein</fullName>
    </submittedName>
</protein>
<dbReference type="KEGG" id="haly:HYG82_20275"/>
<dbReference type="AlphaFoldDB" id="A0A7D5KFP1"/>
<dbReference type="EMBL" id="CP058601">
    <property type="protein sequence ID" value="QLG51001.1"/>
    <property type="molecule type" value="Genomic_DNA"/>
</dbReference>
<dbReference type="Proteomes" id="UP000509241">
    <property type="component" value="Chromosome"/>
</dbReference>
<organism evidence="2 3">
    <name type="scientific">Natrinema halophilum</name>
    <dbReference type="NCBI Taxonomy" id="1699371"/>
    <lineage>
        <taxon>Archaea</taxon>
        <taxon>Methanobacteriati</taxon>
        <taxon>Methanobacteriota</taxon>
        <taxon>Stenosarchaea group</taxon>
        <taxon>Halobacteria</taxon>
        <taxon>Halobacteriales</taxon>
        <taxon>Natrialbaceae</taxon>
        <taxon>Natrinema</taxon>
    </lineage>
</organism>
<name>A0A7D5KFP1_9EURY</name>
<dbReference type="Gene3D" id="3.40.1350.10">
    <property type="match status" value="1"/>
</dbReference>
<feature type="region of interest" description="Disordered" evidence="1">
    <location>
        <begin position="202"/>
        <end position="223"/>
    </location>
</feature>
<evidence type="ECO:0000313" key="2">
    <source>
        <dbReference type="EMBL" id="QLG51001.1"/>
    </source>
</evidence>
<dbReference type="OrthoDB" id="104605at2157"/>
<keyword evidence="3" id="KW-1185">Reference proteome</keyword>
<evidence type="ECO:0000256" key="1">
    <source>
        <dbReference type="SAM" id="MobiDB-lite"/>
    </source>
</evidence>
<reference evidence="2 3" key="1">
    <citation type="submission" date="2020-07" db="EMBL/GenBank/DDBJ databases">
        <authorList>
            <person name="Cui H."/>
        </authorList>
    </citation>
    <scope>NUCLEOTIDE SEQUENCE [LARGE SCALE GENOMIC DNA]</scope>
    <source>
        <strain evidence="2 3">YPL8</strain>
    </source>
</reference>
<dbReference type="GeneID" id="56035680"/>
<sequence length="367" mass="41749">MTEDLYDREVLLQRDLADFPKLLAGDQMDTAEPRRWALVAREASVPDKQGGNERWSADHLFVDQDAIPTIVEVKRSEDTRRRREVAGQMLDYVSHATLYWEADDLRKTFEETCEAEEVLPEQELAELLGDDEEAIDDFWDRIEANLRSGNVRLLFVADDIPSELKRIVEFLNEQMSTAEVLAVEVTQYTSGEKTAYVPRLYGQTEEARQSKQATTRPDHDEDDFLDDVATKESEGKLTASKATALRDLYEFIRGEADDHDFGGTANVSVTARWSVLGGSAGMFTLNSTGKVVFWQPANIHDPDESDWSHETLIAWYEDLATISHPKADVDRFTSDKKRLPIDALVEKEDRERFKNACLDFVDACSQQ</sequence>
<dbReference type="RefSeq" id="WP_179264085.1">
    <property type="nucleotide sequence ID" value="NZ_CP058601.1"/>
</dbReference>
<proteinExistence type="predicted"/>